<dbReference type="AlphaFoldDB" id="A0A6J4UEV3"/>
<organism evidence="2">
    <name type="scientific">uncultured Thermomicrobiales bacterium</name>
    <dbReference type="NCBI Taxonomy" id="1645740"/>
    <lineage>
        <taxon>Bacteria</taxon>
        <taxon>Pseudomonadati</taxon>
        <taxon>Thermomicrobiota</taxon>
        <taxon>Thermomicrobia</taxon>
        <taxon>Thermomicrobiales</taxon>
        <taxon>environmental samples</taxon>
    </lineage>
</organism>
<accession>A0A6J4UEV3</accession>
<feature type="compositionally biased region" description="Low complexity" evidence="1">
    <location>
        <begin position="26"/>
        <end position="35"/>
    </location>
</feature>
<name>A0A6J4UEV3_9BACT</name>
<protein>
    <submittedName>
        <fullName evidence="2">Uncharacterized protein</fullName>
    </submittedName>
</protein>
<evidence type="ECO:0000313" key="2">
    <source>
        <dbReference type="EMBL" id="CAA9548312.1"/>
    </source>
</evidence>
<feature type="region of interest" description="Disordered" evidence="1">
    <location>
        <begin position="1"/>
        <end position="56"/>
    </location>
</feature>
<feature type="non-terminal residue" evidence="2">
    <location>
        <position position="56"/>
    </location>
</feature>
<sequence length="56" mass="6036">WTLGVGGPARVEGATGRRRWGVTAVTGRPRSGPSTPRRRHRHRPGVKTPATTTKPP</sequence>
<feature type="compositionally biased region" description="Basic residues" evidence="1">
    <location>
        <begin position="36"/>
        <end position="45"/>
    </location>
</feature>
<dbReference type="EMBL" id="CADCWL010000024">
    <property type="protein sequence ID" value="CAA9548312.1"/>
    <property type="molecule type" value="Genomic_DNA"/>
</dbReference>
<reference evidence="2" key="1">
    <citation type="submission" date="2020-02" db="EMBL/GenBank/DDBJ databases">
        <authorList>
            <person name="Meier V. D."/>
        </authorList>
    </citation>
    <scope>NUCLEOTIDE SEQUENCE</scope>
    <source>
        <strain evidence="2">AVDCRST_MAG19</strain>
    </source>
</reference>
<evidence type="ECO:0000256" key="1">
    <source>
        <dbReference type="SAM" id="MobiDB-lite"/>
    </source>
</evidence>
<proteinExistence type="predicted"/>
<feature type="non-terminal residue" evidence="2">
    <location>
        <position position="1"/>
    </location>
</feature>
<gene>
    <name evidence="2" type="ORF">AVDCRST_MAG19-567</name>
</gene>